<dbReference type="AlphaFoldDB" id="A0A6A5H913"/>
<dbReference type="InterPro" id="IPR001841">
    <property type="entry name" value="Znf_RING"/>
</dbReference>
<dbReference type="PROSITE" id="PS50089">
    <property type="entry name" value="ZF_RING_2"/>
    <property type="match status" value="1"/>
</dbReference>
<dbReference type="SUPFAM" id="SSF57850">
    <property type="entry name" value="RING/U-box"/>
    <property type="match status" value="1"/>
</dbReference>
<dbReference type="KEGG" id="crq:GCK72_011156"/>
<accession>A0A6A5H913</accession>
<sequence length="158" mass="18171">MPSSQANANLMRRTLLAHIDTLNTTITDLRQLLSRAQIGRNAARLGLEAVRRLLRNKKDQVQQLHTERDALQDLRPRCSICHELYRANTDDTKARIYPCGHSACSWCINQMINTRNAEAATNPRTNRNIIKCPHCREETKMIQPEAEKMIRNVALEQQ</sequence>
<evidence type="ECO:0000259" key="6">
    <source>
        <dbReference type="PROSITE" id="PS50089"/>
    </source>
</evidence>
<feature type="domain" description="RING-type" evidence="6">
    <location>
        <begin position="78"/>
        <end position="136"/>
    </location>
</feature>
<dbReference type="SMART" id="SM00184">
    <property type="entry name" value="RING"/>
    <property type="match status" value="1"/>
</dbReference>
<gene>
    <name evidence="7" type="ORF">GCK72_011156</name>
</gene>
<evidence type="ECO:0000256" key="4">
    <source>
        <dbReference type="PROSITE-ProRule" id="PRU00175"/>
    </source>
</evidence>
<comment type="caution">
    <text evidence="7">The sequence shown here is derived from an EMBL/GenBank/DDBJ whole genome shotgun (WGS) entry which is preliminary data.</text>
</comment>
<dbReference type="GO" id="GO:0008270">
    <property type="term" value="F:zinc ion binding"/>
    <property type="evidence" value="ECO:0007669"/>
    <property type="project" value="UniProtKB-KW"/>
</dbReference>
<dbReference type="InterPro" id="IPR018957">
    <property type="entry name" value="Znf_C3HC4_RING-type"/>
</dbReference>
<evidence type="ECO:0000256" key="1">
    <source>
        <dbReference type="ARBA" id="ARBA00022723"/>
    </source>
</evidence>
<name>A0A6A5H913_CAERE</name>
<proteinExistence type="predicted"/>
<dbReference type="RefSeq" id="XP_053587836.1">
    <property type="nucleotide sequence ID" value="XM_053728259.1"/>
</dbReference>
<dbReference type="EMBL" id="WUAV01000003">
    <property type="protein sequence ID" value="KAF1762892.1"/>
    <property type="molecule type" value="Genomic_DNA"/>
</dbReference>
<keyword evidence="1" id="KW-0479">Metal-binding</keyword>
<keyword evidence="2 4" id="KW-0863">Zinc-finger</keyword>
<feature type="coiled-coil region" evidence="5">
    <location>
        <begin position="47"/>
        <end position="74"/>
    </location>
</feature>
<keyword evidence="3" id="KW-0862">Zinc</keyword>
<dbReference type="CTD" id="78775107"/>
<protein>
    <recommendedName>
        <fullName evidence="6">RING-type domain-containing protein</fullName>
    </recommendedName>
</protein>
<keyword evidence="5" id="KW-0175">Coiled coil</keyword>
<reference evidence="7 8" key="1">
    <citation type="submission" date="2019-12" db="EMBL/GenBank/DDBJ databases">
        <title>Chromosome-level assembly of the Caenorhabditis remanei genome.</title>
        <authorList>
            <person name="Teterina A.A."/>
            <person name="Willis J.H."/>
            <person name="Phillips P.C."/>
        </authorList>
    </citation>
    <scope>NUCLEOTIDE SEQUENCE [LARGE SCALE GENOMIC DNA]</scope>
    <source>
        <strain evidence="7 8">PX506</strain>
        <tissue evidence="7">Whole organism</tissue>
    </source>
</reference>
<dbReference type="GeneID" id="78775107"/>
<dbReference type="Gene3D" id="3.30.40.10">
    <property type="entry name" value="Zinc/RING finger domain, C3HC4 (zinc finger)"/>
    <property type="match status" value="1"/>
</dbReference>
<dbReference type="Pfam" id="PF00097">
    <property type="entry name" value="zf-C3HC4"/>
    <property type="match status" value="1"/>
</dbReference>
<evidence type="ECO:0000256" key="5">
    <source>
        <dbReference type="SAM" id="Coils"/>
    </source>
</evidence>
<evidence type="ECO:0000256" key="3">
    <source>
        <dbReference type="ARBA" id="ARBA00022833"/>
    </source>
</evidence>
<evidence type="ECO:0000256" key="2">
    <source>
        <dbReference type="ARBA" id="ARBA00022771"/>
    </source>
</evidence>
<evidence type="ECO:0000313" key="7">
    <source>
        <dbReference type="EMBL" id="KAF1762892.1"/>
    </source>
</evidence>
<dbReference type="Proteomes" id="UP000483820">
    <property type="component" value="Chromosome III"/>
</dbReference>
<evidence type="ECO:0000313" key="8">
    <source>
        <dbReference type="Proteomes" id="UP000483820"/>
    </source>
</evidence>
<organism evidence="7 8">
    <name type="scientific">Caenorhabditis remanei</name>
    <name type="common">Caenorhabditis vulgaris</name>
    <dbReference type="NCBI Taxonomy" id="31234"/>
    <lineage>
        <taxon>Eukaryota</taxon>
        <taxon>Metazoa</taxon>
        <taxon>Ecdysozoa</taxon>
        <taxon>Nematoda</taxon>
        <taxon>Chromadorea</taxon>
        <taxon>Rhabditida</taxon>
        <taxon>Rhabditina</taxon>
        <taxon>Rhabditomorpha</taxon>
        <taxon>Rhabditoidea</taxon>
        <taxon>Rhabditidae</taxon>
        <taxon>Peloderinae</taxon>
        <taxon>Caenorhabditis</taxon>
    </lineage>
</organism>
<dbReference type="InterPro" id="IPR013083">
    <property type="entry name" value="Znf_RING/FYVE/PHD"/>
</dbReference>